<accession>A0AAV1SX54</accession>
<name>A0AAV1SX54_9ROSI</name>
<gene>
    <name evidence="1" type="ORF">DCAF_LOCUS27742</name>
</gene>
<evidence type="ECO:0000313" key="2">
    <source>
        <dbReference type="Proteomes" id="UP001314170"/>
    </source>
</evidence>
<protein>
    <submittedName>
        <fullName evidence="1">Uncharacterized protein</fullName>
    </submittedName>
</protein>
<dbReference type="Proteomes" id="UP001314170">
    <property type="component" value="Unassembled WGS sequence"/>
</dbReference>
<organism evidence="1 2">
    <name type="scientific">Dovyalis caffra</name>
    <dbReference type="NCBI Taxonomy" id="77055"/>
    <lineage>
        <taxon>Eukaryota</taxon>
        <taxon>Viridiplantae</taxon>
        <taxon>Streptophyta</taxon>
        <taxon>Embryophyta</taxon>
        <taxon>Tracheophyta</taxon>
        <taxon>Spermatophyta</taxon>
        <taxon>Magnoliopsida</taxon>
        <taxon>eudicotyledons</taxon>
        <taxon>Gunneridae</taxon>
        <taxon>Pentapetalae</taxon>
        <taxon>rosids</taxon>
        <taxon>fabids</taxon>
        <taxon>Malpighiales</taxon>
        <taxon>Salicaceae</taxon>
        <taxon>Flacourtieae</taxon>
        <taxon>Dovyalis</taxon>
    </lineage>
</organism>
<comment type="caution">
    <text evidence="1">The sequence shown here is derived from an EMBL/GenBank/DDBJ whole genome shotgun (WGS) entry which is preliminary data.</text>
</comment>
<keyword evidence="2" id="KW-1185">Reference proteome</keyword>
<reference evidence="1 2" key="1">
    <citation type="submission" date="2024-01" db="EMBL/GenBank/DDBJ databases">
        <authorList>
            <person name="Waweru B."/>
        </authorList>
    </citation>
    <scope>NUCLEOTIDE SEQUENCE [LARGE SCALE GENOMIC DNA]</scope>
</reference>
<evidence type="ECO:0000313" key="1">
    <source>
        <dbReference type="EMBL" id="CAK7357453.1"/>
    </source>
</evidence>
<dbReference type="EMBL" id="CAWUPB010001199">
    <property type="protein sequence ID" value="CAK7357453.1"/>
    <property type="molecule type" value="Genomic_DNA"/>
</dbReference>
<dbReference type="AlphaFoldDB" id="A0AAV1SX54"/>
<proteinExistence type="predicted"/>
<sequence>MVNLRKTGRTCLGNSSDVESPIEAAFLRMSLKEFGKIQDKSGFHRMGFPEDVLGWTWAIENGQLPVAFALATKQVRSSATYPATPQEAVTLHGKRWICPSHPARGTGRPLPLPFLNADGTIFAIHPSLYATCTFFTMVALTTNQFPNHAVNFKTLS</sequence>